<proteinExistence type="predicted"/>
<dbReference type="AlphaFoldDB" id="A0A9X4LZ73"/>
<dbReference type="Gene3D" id="2.60.130.10">
    <property type="entry name" value="Aromatic compound dioxygenase"/>
    <property type="match status" value="1"/>
</dbReference>
<name>A0A9X4LZ73_9ACTN</name>
<reference evidence="2" key="1">
    <citation type="submission" date="2022-08" db="EMBL/GenBank/DDBJ databases">
        <title>Genome analysis of Corynebacteriales strain.</title>
        <authorList>
            <person name="Lee S.D."/>
        </authorList>
    </citation>
    <scope>NUCLEOTIDE SEQUENCE</scope>
    <source>
        <strain evidence="2">D3-21</strain>
    </source>
</reference>
<evidence type="ECO:0000313" key="2">
    <source>
        <dbReference type="EMBL" id="MDG3014095.1"/>
    </source>
</evidence>
<evidence type="ECO:0000256" key="1">
    <source>
        <dbReference type="SAM" id="MobiDB-lite"/>
    </source>
</evidence>
<comment type="caution">
    <text evidence="2">The sequence shown here is derived from an EMBL/GenBank/DDBJ whole genome shotgun (WGS) entry which is preliminary data.</text>
</comment>
<keyword evidence="3" id="KW-1185">Reference proteome</keyword>
<keyword evidence="2" id="KW-0223">Dioxygenase</keyword>
<dbReference type="Proteomes" id="UP001152755">
    <property type="component" value="Unassembled WGS sequence"/>
</dbReference>
<evidence type="ECO:0000313" key="3">
    <source>
        <dbReference type="Proteomes" id="UP001152755"/>
    </source>
</evidence>
<sequence length="281" mass="29718">MRGSGTDDGRARRFGRRRVLAVGGAVGLSGLIAACSSGRSPGPGATEAATTPDVPALLTRAPQCVAIPEQTQGPYWFDVDSIRNDIREGRPGSRFDLVVRVQDTASCTPQGGGAIPNAVVELWHCDASGAYSGFESSSRSANDGAPPEQAPAPGKVEVSHGSYSEGNGFFAPTDHDTFLRGAQVTDGAGVVRFTTVFPGWYTGRTTHIHLKVHIDRQTVRTTQLYFDEALIDAIYATDPYNLHTGRERNVTNATDAIFDPLGLVTVVPTADGHLGAVNIVV</sequence>
<dbReference type="GO" id="GO:0016702">
    <property type="term" value="F:oxidoreductase activity, acting on single donors with incorporation of molecular oxygen, incorporation of two atoms of oxygen"/>
    <property type="evidence" value="ECO:0007669"/>
    <property type="project" value="InterPro"/>
</dbReference>
<gene>
    <name evidence="2" type="ORF">NVS88_05925</name>
</gene>
<dbReference type="GO" id="GO:0005506">
    <property type="term" value="F:iron ion binding"/>
    <property type="evidence" value="ECO:0007669"/>
    <property type="project" value="InterPro"/>
</dbReference>
<keyword evidence="2" id="KW-0560">Oxidoreductase</keyword>
<dbReference type="RefSeq" id="WP_277831956.1">
    <property type="nucleotide sequence ID" value="NZ_JAAIVF010000002.1"/>
</dbReference>
<dbReference type="PROSITE" id="PS51257">
    <property type="entry name" value="PROKAR_LIPOPROTEIN"/>
    <property type="match status" value="1"/>
</dbReference>
<organism evidence="2 3">
    <name type="scientific">Speluncibacter jeojiensis</name>
    <dbReference type="NCBI Taxonomy" id="2710754"/>
    <lineage>
        <taxon>Bacteria</taxon>
        <taxon>Bacillati</taxon>
        <taxon>Actinomycetota</taxon>
        <taxon>Actinomycetes</taxon>
        <taxon>Mycobacteriales</taxon>
        <taxon>Speluncibacteraceae</taxon>
        <taxon>Speluncibacter</taxon>
    </lineage>
</organism>
<feature type="region of interest" description="Disordered" evidence="1">
    <location>
        <begin position="134"/>
        <end position="159"/>
    </location>
</feature>
<accession>A0A9X4LZ73</accession>
<dbReference type="EMBL" id="JANRHA010000003">
    <property type="protein sequence ID" value="MDG3014095.1"/>
    <property type="molecule type" value="Genomic_DNA"/>
</dbReference>
<dbReference type="CDD" id="cd03457">
    <property type="entry name" value="intradiol_dioxygenase_like"/>
    <property type="match status" value="1"/>
</dbReference>
<dbReference type="InterPro" id="IPR015889">
    <property type="entry name" value="Intradiol_dOase_core"/>
</dbReference>
<dbReference type="PANTHER" id="PTHR34315:SF1">
    <property type="entry name" value="INTRADIOL RING-CLEAVAGE DIOXYGENASES DOMAIN-CONTAINING PROTEIN-RELATED"/>
    <property type="match status" value="1"/>
</dbReference>
<dbReference type="SUPFAM" id="SSF49482">
    <property type="entry name" value="Aromatic compound dioxygenase"/>
    <property type="match status" value="1"/>
</dbReference>
<dbReference type="PANTHER" id="PTHR34315">
    <property type="match status" value="1"/>
</dbReference>
<protein>
    <submittedName>
        <fullName evidence="2">Intradiol ring-cleavage dioxygenase</fullName>
    </submittedName>
</protein>